<dbReference type="Gene3D" id="3.10.180.10">
    <property type="entry name" value="2,3-Dihydroxybiphenyl 1,2-Dioxygenase, domain 1"/>
    <property type="match status" value="1"/>
</dbReference>
<dbReference type="PROSITE" id="PS51819">
    <property type="entry name" value="VOC"/>
    <property type="match status" value="1"/>
</dbReference>
<evidence type="ECO:0000313" key="4">
    <source>
        <dbReference type="Proteomes" id="UP001303532"/>
    </source>
</evidence>
<keyword evidence="4" id="KW-1185">Reference proteome</keyword>
<organism evidence="3 4">
    <name type="scientific">Sporosarcina jeotgali</name>
    <dbReference type="NCBI Taxonomy" id="3020056"/>
    <lineage>
        <taxon>Bacteria</taxon>
        <taxon>Bacillati</taxon>
        <taxon>Bacillota</taxon>
        <taxon>Bacilli</taxon>
        <taxon>Bacillales</taxon>
        <taxon>Caryophanaceae</taxon>
        <taxon>Sporosarcina</taxon>
    </lineage>
</organism>
<dbReference type="InterPro" id="IPR029068">
    <property type="entry name" value="Glyas_Bleomycin-R_OHBP_Dase"/>
</dbReference>
<dbReference type="Pfam" id="PF00903">
    <property type="entry name" value="Glyoxalase"/>
    <property type="match status" value="1"/>
</dbReference>
<dbReference type="EMBL" id="CP116341">
    <property type="protein sequence ID" value="WOV83605.1"/>
    <property type="molecule type" value="Genomic_DNA"/>
</dbReference>
<dbReference type="InterPro" id="IPR004360">
    <property type="entry name" value="Glyas_Fos-R_dOase_dom"/>
</dbReference>
<dbReference type="PANTHER" id="PTHR36113">
    <property type="entry name" value="LYASE, PUTATIVE-RELATED-RELATED"/>
    <property type="match status" value="1"/>
</dbReference>
<keyword evidence="1" id="KW-0479">Metal-binding</keyword>
<dbReference type="InterPro" id="IPR037523">
    <property type="entry name" value="VOC_core"/>
</dbReference>
<name>A0ABZ0KT90_9BACL</name>
<dbReference type="RefSeq" id="WP_323691297.1">
    <property type="nucleotide sequence ID" value="NZ_CP116341.1"/>
</dbReference>
<evidence type="ECO:0000259" key="2">
    <source>
        <dbReference type="PROSITE" id="PS51819"/>
    </source>
</evidence>
<dbReference type="Proteomes" id="UP001303532">
    <property type="component" value="Chromosome"/>
</dbReference>
<protein>
    <submittedName>
        <fullName evidence="3">VOC family protein</fullName>
    </submittedName>
</protein>
<dbReference type="CDD" id="cd07242">
    <property type="entry name" value="VOC_BsYqjT"/>
    <property type="match status" value="1"/>
</dbReference>
<dbReference type="SUPFAM" id="SSF54593">
    <property type="entry name" value="Glyoxalase/Bleomycin resistance protein/Dihydroxybiphenyl dioxygenase"/>
    <property type="match status" value="1"/>
</dbReference>
<feature type="domain" description="VOC" evidence="2">
    <location>
        <begin position="4"/>
        <end position="130"/>
    </location>
</feature>
<sequence>MKGVLHHIELYVSNLERSVEFWGWLLEELGYTVYQDWPKGKSWKLGETYLVFVQTEERFLDVPYHRCRTGLNHLAFHAESKEHVDLITSQLKNRNVRTLYPDTHPFAGGESHYAVYFEDPDRMKVEIVAPNESRTADA</sequence>
<accession>A0ABZ0KT90</accession>
<reference evidence="3 4" key="1">
    <citation type="submission" date="2023-01" db="EMBL/GenBank/DDBJ databases">
        <title>Sporosarcina sp. nov., isolated from Korean tranditional fermented seafood 'Jeotgal'.</title>
        <authorList>
            <person name="Yang A.-I."/>
        </authorList>
    </citation>
    <scope>NUCLEOTIDE SEQUENCE [LARGE SCALE GENOMIC DNA]</scope>
    <source>
        <strain evidence="3 4">B2O-1</strain>
    </source>
</reference>
<evidence type="ECO:0000256" key="1">
    <source>
        <dbReference type="ARBA" id="ARBA00022723"/>
    </source>
</evidence>
<dbReference type="PANTHER" id="PTHR36113:SF6">
    <property type="entry name" value="FOSFOMYCIN RESISTANCE PROTEIN FOSX"/>
    <property type="match status" value="1"/>
</dbReference>
<proteinExistence type="predicted"/>
<evidence type="ECO:0000313" key="3">
    <source>
        <dbReference type="EMBL" id="WOV83605.1"/>
    </source>
</evidence>
<dbReference type="InterPro" id="IPR051332">
    <property type="entry name" value="Fosfomycin_Res_Enzymes"/>
</dbReference>
<gene>
    <name evidence="3" type="ORF">PGH26_12035</name>
</gene>